<reference evidence="2" key="1">
    <citation type="submission" date="2025-08" db="UniProtKB">
        <authorList>
            <consortium name="Ensembl"/>
        </authorList>
    </citation>
    <scope>IDENTIFICATION</scope>
</reference>
<dbReference type="Proteomes" id="UP000694427">
    <property type="component" value="Unplaced"/>
</dbReference>
<sequence length="151" mass="17300">MTALRCIGNCLPSFVMAIVFDIIGVVLLFVGIFGDVRMQGVFYGDFLIHTGALVLFASLALWLLWYVGNIRVKDEGLERRSSAAHSVKEIARKLTKRLSKTHLKDNTGEKRFIVLQIMARTQRPKHRREDPNEPLRTVLKFKEPTFAFPRE</sequence>
<organism evidence="2 3">
    <name type="scientific">Cyprinus carpio</name>
    <name type="common">Common carp</name>
    <dbReference type="NCBI Taxonomy" id="7962"/>
    <lineage>
        <taxon>Eukaryota</taxon>
        <taxon>Metazoa</taxon>
        <taxon>Chordata</taxon>
        <taxon>Craniata</taxon>
        <taxon>Vertebrata</taxon>
        <taxon>Euteleostomi</taxon>
        <taxon>Actinopterygii</taxon>
        <taxon>Neopterygii</taxon>
        <taxon>Teleostei</taxon>
        <taxon>Ostariophysi</taxon>
        <taxon>Cypriniformes</taxon>
        <taxon>Cyprinidae</taxon>
        <taxon>Cyprininae</taxon>
        <taxon>Cyprinus</taxon>
    </lineage>
</organism>
<name>A0A8C1QS38_CYPCA</name>
<dbReference type="PANTHER" id="PTHR28613">
    <property type="entry name" value="SI:CH211-232M10.4-RELATED"/>
    <property type="match status" value="1"/>
</dbReference>
<reference evidence="2" key="2">
    <citation type="submission" date="2025-09" db="UniProtKB">
        <authorList>
            <consortium name="Ensembl"/>
        </authorList>
    </citation>
    <scope>IDENTIFICATION</scope>
</reference>
<dbReference type="AlphaFoldDB" id="A0A8C1QS38"/>
<evidence type="ECO:0000313" key="2">
    <source>
        <dbReference type="Ensembl" id="ENSCCRP00010060563.1"/>
    </source>
</evidence>
<dbReference type="Ensembl" id="ENSCCRT00010066413.1">
    <property type="protein sequence ID" value="ENSCCRP00010060563.1"/>
    <property type="gene ID" value="ENSCCRG00010025689.1"/>
</dbReference>
<dbReference type="InterPro" id="IPR029365">
    <property type="entry name" value="TMEM238"/>
</dbReference>
<evidence type="ECO:0000313" key="3">
    <source>
        <dbReference type="Proteomes" id="UP000694427"/>
    </source>
</evidence>
<keyword evidence="1" id="KW-0472">Membrane</keyword>
<accession>A0A8C1QS38</accession>
<feature type="transmembrane region" description="Helical" evidence="1">
    <location>
        <begin position="46"/>
        <end position="67"/>
    </location>
</feature>
<keyword evidence="3" id="KW-1185">Reference proteome</keyword>
<dbReference type="PANTHER" id="PTHR28613:SF7">
    <property type="entry name" value="TRANSMEMBRANE PROTEIN 238"/>
    <property type="match status" value="1"/>
</dbReference>
<keyword evidence="1" id="KW-1133">Transmembrane helix</keyword>
<keyword evidence="1" id="KW-0812">Transmembrane</keyword>
<protein>
    <recommendedName>
        <fullName evidence="4">Transmembrane protein 238</fullName>
    </recommendedName>
</protein>
<evidence type="ECO:0000256" key="1">
    <source>
        <dbReference type="SAM" id="Phobius"/>
    </source>
</evidence>
<proteinExistence type="predicted"/>
<evidence type="ECO:0008006" key="4">
    <source>
        <dbReference type="Google" id="ProtNLM"/>
    </source>
</evidence>
<feature type="transmembrane region" description="Helical" evidence="1">
    <location>
        <begin position="12"/>
        <end position="34"/>
    </location>
</feature>
<dbReference type="Pfam" id="PF15125">
    <property type="entry name" value="TMEM238"/>
    <property type="match status" value="1"/>
</dbReference>